<sequence>MSSGFLAMGIAELFSEERGSMKAALRVVAILVFLALLVLTFIRPEFIM</sequence>
<evidence type="ECO:0000313" key="3">
    <source>
        <dbReference type="Proteomes" id="UP001218034"/>
    </source>
</evidence>
<dbReference type="GeneID" id="90589449"/>
<dbReference type="Pfam" id="PF26041">
    <property type="entry name" value="DUF8011"/>
    <property type="match status" value="1"/>
</dbReference>
<dbReference type="InterPro" id="IPR058324">
    <property type="entry name" value="DUF8011"/>
</dbReference>
<proteinExistence type="predicted"/>
<feature type="transmembrane region" description="Helical" evidence="1">
    <location>
        <begin position="23"/>
        <end position="42"/>
    </location>
</feature>
<organism evidence="2 3">
    <name type="scientific">Candidatus Nanohalococcus occultus</name>
    <dbReference type="NCBI Taxonomy" id="2978047"/>
    <lineage>
        <taxon>Archaea</taxon>
        <taxon>Candidatus Nanohalarchaeota</taxon>
        <taxon>Candidatus Nanohalarchaeota incertae sedis</taxon>
        <taxon>Candidatus Nanohalococcus</taxon>
    </lineage>
</organism>
<dbReference type="EMBL" id="CP104395">
    <property type="protein sequence ID" value="WEL19046.1"/>
    <property type="molecule type" value="Genomic_DNA"/>
</dbReference>
<keyword evidence="3" id="KW-1185">Reference proteome</keyword>
<keyword evidence="1" id="KW-1133">Transmembrane helix</keyword>
<protein>
    <submittedName>
        <fullName evidence="2">Uncharacterized protein</fullName>
    </submittedName>
</protein>
<dbReference type="Proteomes" id="UP001218034">
    <property type="component" value="Chromosome"/>
</dbReference>
<evidence type="ECO:0000313" key="2">
    <source>
        <dbReference type="EMBL" id="WEL19046.1"/>
    </source>
</evidence>
<accession>A0ABY8CI19</accession>
<name>A0ABY8CI19_9ARCH</name>
<keyword evidence="1" id="KW-0812">Transmembrane</keyword>
<gene>
    <name evidence="2" type="ORF">SVXNc_0014</name>
</gene>
<dbReference type="RefSeq" id="WP_347721919.1">
    <property type="nucleotide sequence ID" value="NZ_CP104395.1"/>
</dbReference>
<reference evidence="2 3" key="1">
    <citation type="submission" date="2022-09" db="EMBL/GenBank/DDBJ databases">
        <title>Xylan utilization by haloarchaea-nanohaloarchaea associations.</title>
        <authorList>
            <person name="Yakimov M."/>
        </authorList>
    </citation>
    <scope>NUCLEOTIDE SEQUENCE [LARGE SCALE GENOMIC DNA]</scope>
    <source>
        <strain evidence="2 3">SVXNc</strain>
    </source>
</reference>
<evidence type="ECO:0000256" key="1">
    <source>
        <dbReference type="SAM" id="Phobius"/>
    </source>
</evidence>
<keyword evidence="1" id="KW-0472">Membrane</keyword>